<dbReference type="InterPro" id="IPR012337">
    <property type="entry name" value="RNaseH-like_sf"/>
</dbReference>
<dbReference type="InterPro" id="IPR029472">
    <property type="entry name" value="Copia-like_N"/>
</dbReference>
<dbReference type="Proteomes" id="UP001558713">
    <property type="component" value="Unassembled WGS sequence"/>
</dbReference>
<dbReference type="PANTHER" id="PTHR42648:SF31">
    <property type="entry name" value="RNA-DIRECTED DNA POLYMERASE"/>
    <property type="match status" value="1"/>
</dbReference>
<evidence type="ECO:0000256" key="2">
    <source>
        <dbReference type="SAM" id="MobiDB-lite"/>
    </source>
</evidence>
<evidence type="ECO:0000256" key="1">
    <source>
        <dbReference type="ARBA" id="ARBA00022670"/>
    </source>
</evidence>
<feature type="region of interest" description="Disordered" evidence="2">
    <location>
        <begin position="285"/>
        <end position="307"/>
    </location>
</feature>
<dbReference type="Pfam" id="PF00665">
    <property type="entry name" value="rve"/>
    <property type="match status" value="1"/>
</dbReference>
<dbReference type="SUPFAM" id="SSF53098">
    <property type="entry name" value="Ribonuclease H-like"/>
    <property type="match status" value="1"/>
</dbReference>
<sequence length="661" mass="74401">MSEIVAAKKPVDPVYQLAANENHGAIIAQVQFNGDNFDEWAQAVRTALRVKKKYSFVDGTVTKPRTDETEYEDWVSASSMVSLWILNTVDPKVRRTLANKEDPQELWKEIKDRFSEGNGPRIQEIKAELAGCRQGNLSVIDYFGKLQIPWDDLTNYEQQIKCTCGACTCNLNAAMEKKKEEDRIHQFLLGLDDHIYGSVRASVISTDPLPNLNQVYSKVKSIEKINTVTRGREAQGGQVAFVERNASMGSRNEDKSKLFCSNCKKTGHTAETCFQLVGFPDWWGERSRQSNRGGGRGTGRGRGAVARANTAVVQSEGESSAEAEKSGFVGLSNEQWKTLIKVLEEKQGTTPRLSGKNLHLDWVLDSGASNHMTGYEDLLCYSKYILPCTIGLPNGEKIIARKKGTVVFDEDFELKNVLFVPDLKCNLISVSQLIADSDLVMQIANKGCVIHDRIRRNLTGAGELKDVIYFFRRITSFNAFRINKDGAEEVWHQRLGHPSNSNFDLLPCVGSRSKDFSTCDTCLRAKQCRESFISSDNKSNDIFDIIHCDLWGPYRTPILCNSYYFLTIVDDHSKGVWVYLLHDKTQVGKMLREFMAMVTRQFGKVVKIVRSDNGTEFTCLAAEFQEKGIIHQTSCVGTPQQNGRVERKHRHLLNVARSLLF</sequence>
<dbReference type="Pfam" id="PF13976">
    <property type="entry name" value="gag_pre-integrs"/>
    <property type="match status" value="1"/>
</dbReference>
<dbReference type="PROSITE" id="PS50994">
    <property type="entry name" value="INTEGRASE"/>
    <property type="match status" value="1"/>
</dbReference>
<dbReference type="InterPro" id="IPR036397">
    <property type="entry name" value="RNaseH_sf"/>
</dbReference>
<feature type="compositionally biased region" description="Gly residues" evidence="2">
    <location>
        <begin position="292"/>
        <end position="302"/>
    </location>
</feature>
<proteinExistence type="predicted"/>
<feature type="domain" description="Integrase catalytic" evidence="3">
    <location>
        <begin position="537"/>
        <end position="661"/>
    </location>
</feature>
<dbReference type="EMBL" id="JBANAX010000167">
    <property type="protein sequence ID" value="KAL1219887.1"/>
    <property type="molecule type" value="Genomic_DNA"/>
</dbReference>
<keyword evidence="5" id="KW-1185">Reference proteome</keyword>
<dbReference type="Pfam" id="PF14244">
    <property type="entry name" value="Retrotran_gag_3"/>
    <property type="match status" value="1"/>
</dbReference>
<evidence type="ECO:0000313" key="4">
    <source>
        <dbReference type="EMBL" id="KAL1219887.1"/>
    </source>
</evidence>
<dbReference type="GO" id="GO:0008233">
    <property type="term" value="F:peptidase activity"/>
    <property type="evidence" value="ECO:0007669"/>
    <property type="project" value="UniProtKB-KW"/>
</dbReference>
<organism evidence="4 5">
    <name type="scientific">Cardamine amara subsp. amara</name>
    <dbReference type="NCBI Taxonomy" id="228776"/>
    <lineage>
        <taxon>Eukaryota</taxon>
        <taxon>Viridiplantae</taxon>
        <taxon>Streptophyta</taxon>
        <taxon>Embryophyta</taxon>
        <taxon>Tracheophyta</taxon>
        <taxon>Spermatophyta</taxon>
        <taxon>Magnoliopsida</taxon>
        <taxon>eudicotyledons</taxon>
        <taxon>Gunneridae</taxon>
        <taxon>Pentapetalae</taxon>
        <taxon>rosids</taxon>
        <taxon>malvids</taxon>
        <taxon>Brassicales</taxon>
        <taxon>Brassicaceae</taxon>
        <taxon>Cardamineae</taxon>
        <taxon>Cardamine</taxon>
    </lineage>
</organism>
<dbReference type="InterPro" id="IPR039537">
    <property type="entry name" value="Retrotran_Ty1/copia-like"/>
</dbReference>
<dbReference type="PANTHER" id="PTHR42648">
    <property type="entry name" value="TRANSPOSASE, PUTATIVE-RELATED"/>
    <property type="match status" value="1"/>
</dbReference>
<dbReference type="AlphaFoldDB" id="A0ABD1BRQ7"/>
<reference evidence="4 5" key="1">
    <citation type="submission" date="2024-04" db="EMBL/GenBank/DDBJ databases">
        <title>Genome assembly C_amara_ONT_v2.</title>
        <authorList>
            <person name="Yant L."/>
            <person name="Moore C."/>
            <person name="Slenker M."/>
        </authorList>
    </citation>
    <scope>NUCLEOTIDE SEQUENCE [LARGE SCALE GENOMIC DNA]</scope>
    <source>
        <tissue evidence="4">Leaf</tissue>
    </source>
</reference>
<evidence type="ECO:0000259" key="3">
    <source>
        <dbReference type="PROSITE" id="PS50994"/>
    </source>
</evidence>
<dbReference type="InterPro" id="IPR001584">
    <property type="entry name" value="Integrase_cat-core"/>
</dbReference>
<accession>A0ABD1BRQ7</accession>
<dbReference type="InterPro" id="IPR025724">
    <property type="entry name" value="GAG-pre-integrase_dom"/>
</dbReference>
<dbReference type="Pfam" id="PF22936">
    <property type="entry name" value="Pol_BBD"/>
    <property type="match status" value="1"/>
</dbReference>
<evidence type="ECO:0000313" key="5">
    <source>
        <dbReference type="Proteomes" id="UP001558713"/>
    </source>
</evidence>
<dbReference type="Gene3D" id="3.30.420.10">
    <property type="entry name" value="Ribonuclease H-like superfamily/Ribonuclease H"/>
    <property type="match status" value="1"/>
</dbReference>
<comment type="caution">
    <text evidence="4">The sequence shown here is derived from an EMBL/GenBank/DDBJ whole genome shotgun (WGS) entry which is preliminary data.</text>
</comment>
<name>A0ABD1BRQ7_CARAN</name>
<protein>
    <submittedName>
        <fullName evidence="4">Retrovirus-related Pol polyprotein from transposon TNT 1-94</fullName>
    </submittedName>
</protein>
<dbReference type="GO" id="GO:0006508">
    <property type="term" value="P:proteolysis"/>
    <property type="evidence" value="ECO:0007669"/>
    <property type="project" value="UniProtKB-KW"/>
</dbReference>
<keyword evidence="1" id="KW-0378">Hydrolase</keyword>
<dbReference type="InterPro" id="IPR054722">
    <property type="entry name" value="PolX-like_BBD"/>
</dbReference>
<keyword evidence="1" id="KW-0645">Protease</keyword>
<gene>
    <name evidence="4" type="ORF">V5N11_005093</name>
</gene>